<dbReference type="Gene3D" id="3.30.465.10">
    <property type="match status" value="1"/>
</dbReference>
<accession>A0A9P4INZ9</accession>
<name>A0A9P4INZ9_9PEZI</name>
<proteinExistence type="predicted"/>
<keyword evidence="6" id="KW-1133">Transmembrane helix</keyword>
<keyword evidence="3" id="KW-0285">Flavoprotein</keyword>
<dbReference type="GO" id="GO:0071949">
    <property type="term" value="F:FAD binding"/>
    <property type="evidence" value="ECO:0007669"/>
    <property type="project" value="InterPro"/>
</dbReference>
<dbReference type="GO" id="GO:0005737">
    <property type="term" value="C:cytoplasm"/>
    <property type="evidence" value="ECO:0007669"/>
    <property type="project" value="TreeGrafter"/>
</dbReference>
<evidence type="ECO:0000256" key="6">
    <source>
        <dbReference type="ARBA" id="ARBA00022989"/>
    </source>
</evidence>
<evidence type="ECO:0000313" key="10">
    <source>
        <dbReference type="Proteomes" id="UP000799772"/>
    </source>
</evidence>
<protein>
    <recommendedName>
        <fullName evidence="2">Delta(24)-sterol reductase</fullName>
        <ecNumber evidence="2">1.3.1.72</ecNumber>
    </recommendedName>
</protein>
<dbReference type="SUPFAM" id="SSF56176">
    <property type="entry name" value="FAD-binding/transporter-associated domain-like"/>
    <property type="match status" value="1"/>
</dbReference>
<organism evidence="9 10">
    <name type="scientific">Rhizodiscina lignyota</name>
    <dbReference type="NCBI Taxonomy" id="1504668"/>
    <lineage>
        <taxon>Eukaryota</taxon>
        <taxon>Fungi</taxon>
        <taxon>Dikarya</taxon>
        <taxon>Ascomycota</taxon>
        <taxon>Pezizomycotina</taxon>
        <taxon>Dothideomycetes</taxon>
        <taxon>Pleosporomycetidae</taxon>
        <taxon>Aulographales</taxon>
        <taxon>Rhizodiscinaceae</taxon>
        <taxon>Rhizodiscina</taxon>
    </lineage>
</organism>
<dbReference type="AlphaFoldDB" id="A0A9P4INZ9"/>
<dbReference type="EMBL" id="ML978122">
    <property type="protein sequence ID" value="KAF2102758.1"/>
    <property type="molecule type" value="Genomic_DNA"/>
</dbReference>
<dbReference type="PANTHER" id="PTHR10801">
    <property type="entry name" value="24-DEHYDROCHOLESTEROL REDUCTASE"/>
    <property type="match status" value="1"/>
</dbReference>
<reference evidence="9" key="1">
    <citation type="journal article" date="2020" name="Stud. Mycol.">
        <title>101 Dothideomycetes genomes: a test case for predicting lifestyles and emergence of pathogens.</title>
        <authorList>
            <person name="Haridas S."/>
            <person name="Albert R."/>
            <person name="Binder M."/>
            <person name="Bloem J."/>
            <person name="Labutti K."/>
            <person name="Salamov A."/>
            <person name="Andreopoulos B."/>
            <person name="Baker S."/>
            <person name="Barry K."/>
            <person name="Bills G."/>
            <person name="Bluhm B."/>
            <person name="Cannon C."/>
            <person name="Castanera R."/>
            <person name="Culley D."/>
            <person name="Daum C."/>
            <person name="Ezra D."/>
            <person name="Gonzalez J."/>
            <person name="Henrissat B."/>
            <person name="Kuo A."/>
            <person name="Liang C."/>
            <person name="Lipzen A."/>
            <person name="Lutzoni F."/>
            <person name="Magnuson J."/>
            <person name="Mondo S."/>
            <person name="Nolan M."/>
            <person name="Ohm R."/>
            <person name="Pangilinan J."/>
            <person name="Park H.-J."/>
            <person name="Ramirez L."/>
            <person name="Alfaro M."/>
            <person name="Sun H."/>
            <person name="Tritt A."/>
            <person name="Yoshinaga Y."/>
            <person name="Zwiers L.-H."/>
            <person name="Turgeon B."/>
            <person name="Goodwin S."/>
            <person name="Spatafora J."/>
            <person name="Crous P."/>
            <person name="Grigoriev I."/>
        </authorList>
    </citation>
    <scope>NUCLEOTIDE SEQUENCE</scope>
    <source>
        <strain evidence="9">CBS 133067</strain>
    </source>
</reference>
<keyword evidence="10" id="KW-1185">Reference proteome</keyword>
<dbReference type="InterPro" id="IPR016169">
    <property type="entry name" value="FAD-bd_PCMH_sub2"/>
</dbReference>
<dbReference type="Proteomes" id="UP000799772">
    <property type="component" value="Unassembled WGS sequence"/>
</dbReference>
<evidence type="ECO:0000256" key="5">
    <source>
        <dbReference type="ARBA" id="ARBA00022827"/>
    </source>
</evidence>
<sequence length="499" mass="56808">MQTHRKAVAEIAATVRSHFERNESFRINHGSTNSTRQMARRGRTVDISALSNVLQVDTQKKTALVEPNVPMDRLVEATMKHNLIPPVVMEFPGITVGGGYAGTAGESSSFKHGFFNETMNSVEMVLASGDLITASNSEHSDLFHGAAGAVGSFGITTLVELQLIRAKKYVKATYHPVHAVPEALEKVKEMVQDPELDYVDGILFSKTHGAIITGQLTDDLPSASEIQRFSRANDPWYYLHVQDRTSQSPGKPIVEYIPTADYCFRYDRGGFWVGRSAFQYFNFPFNSFTRWWLDEFMHTRMLYRALHASGQSRKYVVQDLALPFSTAETFINYTDQSFGIWPLWLCPLRQSRLPTLHPHNPETEPDGKSLKPLINIGLWGWGPSNPREFIAKNRELEQKLRELGGMKWLYAQTYYGEDEFWQMFDRQWYEALREKYNAKSLPSVWNKVHVDVEAEEAAIAGSWSGWLKSVWPVSGIWGLYKAIQSGEYLIARRSTWKST</sequence>
<dbReference type="GO" id="GO:0016020">
    <property type="term" value="C:membrane"/>
    <property type="evidence" value="ECO:0007669"/>
    <property type="project" value="UniProtKB-SubCell"/>
</dbReference>
<dbReference type="InterPro" id="IPR040165">
    <property type="entry name" value="Diminuto-like"/>
</dbReference>
<evidence type="ECO:0000256" key="2">
    <source>
        <dbReference type="ARBA" id="ARBA00012405"/>
    </source>
</evidence>
<keyword evidence="5" id="KW-0274">FAD</keyword>
<keyword evidence="4" id="KW-0812">Transmembrane</keyword>
<dbReference type="GO" id="GO:0000246">
    <property type="term" value="F:Delta24(24-1) sterol reductase activity"/>
    <property type="evidence" value="ECO:0007669"/>
    <property type="project" value="TreeGrafter"/>
</dbReference>
<dbReference type="FunFam" id="3.30.465.10:FF:000031">
    <property type="entry name" value="FAD binding domain protein"/>
    <property type="match status" value="1"/>
</dbReference>
<dbReference type="EC" id="1.3.1.72" evidence="2"/>
<dbReference type="GO" id="GO:0050614">
    <property type="term" value="F:Delta24-sterol reductase activity"/>
    <property type="evidence" value="ECO:0007669"/>
    <property type="project" value="UniProtKB-EC"/>
</dbReference>
<comment type="caution">
    <text evidence="9">The sequence shown here is derived from an EMBL/GenBank/DDBJ whole genome shotgun (WGS) entry which is preliminary data.</text>
</comment>
<evidence type="ECO:0000256" key="1">
    <source>
        <dbReference type="ARBA" id="ARBA00004167"/>
    </source>
</evidence>
<gene>
    <name evidence="9" type="ORF">NA57DRAFT_52311</name>
</gene>
<dbReference type="GO" id="GO:0008202">
    <property type="term" value="P:steroid metabolic process"/>
    <property type="evidence" value="ECO:0007669"/>
    <property type="project" value="TreeGrafter"/>
</dbReference>
<dbReference type="SUPFAM" id="SSF55103">
    <property type="entry name" value="FAD-linked oxidases, C-terminal domain"/>
    <property type="match status" value="1"/>
</dbReference>
<keyword evidence="7" id="KW-0472">Membrane</keyword>
<dbReference type="InterPro" id="IPR006094">
    <property type="entry name" value="Oxid_FAD_bind_N"/>
</dbReference>
<dbReference type="InterPro" id="IPR016166">
    <property type="entry name" value="FAD-bd_PCMH"/>
</dbReference>
<comment type="subcellular location">
    <subcellularLocation>
        <location evidence="1">Membrane</location>
        <topology evidence="1">Single-pass membrane protein</topology>
    </subcellularLocation>
</comment>
<dbReference type="Pfam" id="PF01565">
    <property type="entry name" value="FAD_binding_4"/>
    <property type="match status" value="1"/>
</dbReference>
<dbReference type="PANTHER" id="PTHR10801:SF10">
    <property type="entry name" value="FAD BINDING DOMAIN PROTEIN (AFU_ORTHOLOGUE AFUA_6G14300)"/>
    <property type="match status" value="1"/>
</dbReference>
<feature type="domain" description="FAD-binding PCMH-type" evidence="8">
    <location>
        <begin position="1"/>
        <end position="166"/>
    </location>
</feature>
<evidence type="ECO:0000256" key="4">
    <source>
        <dbReference type="ARBA" id="ARBA00022692"/>
    </source>
</evidence>
<dbReference type="InterPro" id="IPR016164">
    <property type="entry name" value="FAD-linked_Oxase-like_C"/>
</dbReference>
<dbReference type="OrthoDB" id="415825at2759"/>
<evidence type="ECO:0000313" key="9">
    <source>
        <dbReference type="EMBL" id="KAF2102758.1"/>
    </source>
</evidence>
<dbReference type="InterPro" id="IPR036318">
    <property type="entry name" value="FAD-bd_PCMH-like_sf"/>
</dbReference>
<evidence type="ECO:0000256" key="7">
    <source>
        <dbReference type="ARBA" id="ARBA00023136"/>
    </source>
</evidence>
<evidence type="ECO:0000256" key="3">
    <source>
        <dbReference type="ARBA" id="ARBA00022630"/>
    </source>
</evidence>
<dbReference type="PROSITE" id="PS51387">
    <property type="entry name" value="FAD_PCMH"/>
    <property type="match status" value="1"/>
</dbReference>
<evidence type="ECO:0000259" key="8">
    <source>
        <dbReference type="PROSITE" id="PS51387"/>
    </source>
</evidence>